<protein>
    <submittedName>
        <fullName evidence="1">Membrane fusion component of tripartite multidrug resistance system</fullName>
    </submittedName>
</protein>
<proteinExistence type="predicted"/>
<dbReference type="EMBL" id="CP010536">
    <property type="protein sequence ID" value="AJG19401.1"/>
    <property type="molecule type" value="Genomic_DNA"/>
</dbReference>
<gene>
    <name evidence="1" type="ORF">RR42_m2006</name>
</gene>
<organism evidence="1 2">
    <name type="scientific">Cupriavidus basilensis</name>
    <dbReference type="NCBI Taxonomy" id="68895"/>
    <lineage>
        <taxon>Bacteria</taxon>
        <taxon>Pseudomonadati</taxon>
        <taxon>Pseudomonadota</taxon>
        <taxon>Betaproteobacteria</taxon>
        <taxon>Burkholderiales</taxon>
        <taxon>Burkholderiaceae</taxon>
        <taxon>Cupriavidus</taxon>
    </lineage>
</organism>
<reference evidence="1 2" key="1">
    <citation type="journal article" date="2015" name="Genome Announc.">
        <title>Complete Genome Sequence of Cupriavidus basilensis 4G11, Isolated from the Oak Ridge Field Research Center Site.</title>
        <authorList>
            <person name="Ray J."/>
            <person name="Waters R.J."/>
            <person name="Skerker J.M."/>
            <person name="Kuehl J.V."/>
            <person name="Price M.N."/>
            <person name="Huang J."/>
            <person name="Chakraborty R."/>
            <person name="Arkin A.P."/>
            <person name="Deutschbauer A."/>
        </authorList>
    </citation>
    <scope>NUCLEOTIDE SEQUENCE [LARGE SCALE GENOMIC DNA]</scope>
    <source>
        <strain evidence="1">4G11</strain>
    </source>
</reference>
<name>A0A0C4YF73_9BURK</name>
<accession>A0A0C4YF73</accession>
<keyword evidence="2" id="KW-1185">Reference proteome</keyword>
<sequence length="73" mass="7827">MLSCAQKNDCIAAFLPRPRFPERDDPPVLTRPGAYLANARNTLPAPVTGGAFSALPAQNATSNQTECPESEIR</sequence>
<evidence type="ECO:0000313" key="1">
    <source>
        <dbReference type="EMBL" id="AJG19401.1"/>
    </source>
</evidence>
<dbReference type="AlphaFoldDB" id="A0A0C4YF73"/>
<dbReference type="KEGG" id="cbw:RR42_m2006"/>
<evidence type="ECO:0000313" key="2">
    <source>
        <dbReference type="Proteomes" id="UP000031843"/>
    </source>
</evidence>
<dbReference type="STRING" id="68895.RR42_m2006"/>
<dbReference type="Proteomes" id="UP000031843">
    <property type="component" value="Chromosome main"/>
</dbReference>